<name>U6H2J2_9EIME</name>
<dbReference type="VEuPathDB" id="ToxoDB:EPH_0021070"/>
<feature type="region of interest" description="Disordered" evidence="1">
    <location>
        <begin position="1"/>
        <end position="72"/>
    </location>
</feature>
<dbReference type="AlphaFoldDB" id="U6H2J2"/>
<protein>
    <submittedName>
        <fullName evidence="2">Uncharacterized protein</fullName>
    </submittedName>
</protein>
<evidence type="ECO:0000256" key="1">
    <source>
        <dbReference type="SAM" id="MobiDB-lite"/>
    </source>
</evidence>
<proteinExistence type="predicted"/>
<feature type="compositionally biased region" description="Low complexity" evidence="1">
    <location>
        <begin position="23"/>
        <end position="55"/>
    </location>
</feature>
<gene>
    <name evidence="2" type="ORF">EPH_0021070</name>
</gene>
<reference evidence="2" key="2">
    <citation type="submission" date="2013-10" db="EMBL/GenBank/DDBJ databases">
        <authorList>
            <person name="Aslett M."/>
        </authorList>
    </citation>
    <scope>NUCLEOTIDE SEQUENCE [LARGE SCALE GENOMIC DNA]</scope>
    <source>
        <strain evidence="2">Houghton</strain>
    </source>
</reference>
<feature type="compositionally biased region" description="Basic and acidic residues" evidence="1">
    <location>
        <begin position="378"/>
        <end position="396"/>
    </location>
</feature>
<feature type="region of interest" description="Disordered" evidence="1">
    <location>
        <begin position="176"/>
        <end position="245"/>
    </location>
</feature>
<accession>U6H2J2</accession>
<feature type="region of interest" description="Disordered" evidence="1">
    <location>
        <begin position="378"/>
        <end position="399"/>
    </location>
</feature>
<dbReference type="Proteomes" id="UP000018201">
    <property type="component" value="Unassembled WGS sequence"/>
</dbReference>
<reference evidence="2" key="1">
    <citation type="submission" date="2013-10" db="EMBL/GenBank/DDBJ databases">
        <title>Genomic analysis of the causative agents of coccidiosis in chickens.</title>
        <authorList>
            <person name="Reid A.J."/>
            <person name="Blake D."/>
            <person name="Billington K."/>
            <person name="Browne H."/>
            <person name="Dunn M."/>
            <person name="Hung S."/>
            <person name="Kawahara F."/>
            <person name="Miranda-Saavedra D."/>
            <person name="Mourier T."/>
            <person name="Nagra H."/>
            <person name="Otto T.D."/>
            <person name="Rawlings N."/>
            <person name="Sanchez A."/>
            <person name="Sanders M."/>
            <person name="Subramaniam C."/>
            <person name="Tay Y."/>
            <person name="Dear P."/>
            <person name="Doerig C."/>
            <person name="Gruber A."/>
            <person name="Parkinson J."/>
            <person name="Shirley M."/>
            <person name="Wan K.L."/>
            <person name="Berriman M."/>
            <person name="Tomley F."/>
            <person name="Pain A."/>
        </authorList>
    </citation>
    <scope>NUCLEOTIDE SEQUENCE [LARGE SCALE GENOMIC DNA]</scope>
    <source>
        <strain evidence="2">Houghton</strain>
    </source>
</reference>
<feature type="region of interest" description="Disordered" evidence="1">
    <location>
        <begin position="270"/>
        <end position="316"/>
    </location>
</feature>
<dbReference type="EMBL" id="HG695810">
    <property type="protein sequence ID" value="CDI86660.1"/>
    <property type="molecule type" value="Genomic_DNA"/>
</dbReference>
<organism evidence="2 3">
    <name type="scientific">Eimeria praecox</name>
    <dbReference type="NCBI Taxonomy" id="51316"/>
    <lineage>
        <taxon>Eukaryota</taxon>
        <taxon>Sar</taxon>
        <taxon>Alveolata</taxon>
        <taxon>Apicomplexa</taxon>
        <taxon>Conoidasida</taxon>
        <taxon>Coccidia</taxon>
        <taxon>Eucoccidiorida</taxon>
        <taxon>Eimeriorina</taxon>
        <taxon>Eimeriidae</taxon>
        <taxon>Eimeria</taxon>
    </lineage>
</organism>
<feature type="compositionally biased region" description="Basic and acidic residues" evidence="1">
    <location>
        <begin position="56"/>
        <end position="72"/>
    </location>
</feature>
<feature type="compositionally biased region" description="Basic and acidic residues" evidence="1">
    <location>
        <begin position="198"/>
        <end position="208"/>
    </location>
</feature>
<sequence>METKHLYVNAQRKTPSPQPSTPSGRSGLGSSAGLLRRGFGARGDSGSSTSSVASRGSREGEQGDDGKTPEEGFYMDYREIETALASWGTEGMTYVNVDPFGGAGGRKAMEEDEYVEVGEAQRMATGAGHLPRAELMRLYEMGLTYVGGTGAQERHTLSSSLPSSLLGATALGEVPSVIVTPPSPSESILKDSGSAESSTRRVSADESSRASSPVGPVQDDETIDQAGSRPASPSGKPNTVAPEGSNREYCFMMRPVPLLNSSGMTQVLAQEGDGTPFGQGEGTQVPGFQTGRRRTRSEGVDPTGYPPVTPPRPSSVGCANIRTFRDAVSSLHITDTALGWKKEKDTEGSSGTGSRRSPKKFFSGKCVRLLSHFHRKSERWNRATTRENADGWKKAEGSQAGPGGLTVYYPQRLAVSRLLGLWN</sequence>
<keyword evidence="3" id="KW-1185">Reference proteome</keyword>
<evidence type="ECO:0000313" key="3">
    <source>
        <dbReference type="Proteomes" id="UP000018201"/>
    </source>
</evidence>
<evidence type="ECO:0000313" key="2">
    <source>
        <dbReference type="EMBL" id="CDI86660.1"/>
    </source>
</evidence>
<feature type="compositionally biased region" description="Pro residues" evidence="1">
    <location>
        <begin position="304"/>
        <end position="313"/>
    </location>
</feature>